<evidence type="ECO:0000313" key="3">
    <source>
        <dbReference type="Proteomes" id="UP000663760"/>
    </source>
</evidence>
<feature type="transmembrane region" description="Helical" evidence="1">
    <location>
        <begin position="12"/>
        <end position="33"/>
    </location>
</feature>
<keyword evidence="3" id="KW-1185">Reference proteome</keyword>
<organism evidence="2 3">
    <name type="scientific">Spirodela intermedia</name>
    <name type="common">Intermediate duckweed</name>
    <dbReference type="NCBI Taxonomy" id="51605"/>
    <lineage>
        <taxon>Eukaryota</taxon>
        <taxon>Viridiplantae</taxon>
        <taxon>Streptophyta</taxon>
        <taxon>Embryophyta</taxon>
        <taxon>Tracheophyta</taxon>
        <taxon>Spermatophyta</taxon>
        <taxon>Magnoliopsida</taxon>
        <taxon>Liliopsida</taxon>
        <taxon>Araceae</taxon>
        <taxon>Lemnoideae</taxon>
        <taxon>Spirodela</taxon>
    </lineage>
</organism>
<keyword evidence="1" id="KW-1133">Transmembrane helix</keyword>
<protein>
    <submittedName>
        <fullName evidence="2">Uncharacterized protein</fullName>
    </submittedName>
</protein>
<gene>
    <name evidence="2" type="ORF">SI8410_15019120</name>
</gene>
<dbReference type="Proteomes" id="UP000663760">
    <property type="component" value="Chromosome 15"/>
</dbReference>
<proteinExistence type="predicted"/>
<accession>A0A7I8LF51</accession>
<name>A0A7I8LF51_SPIIN</name>
<evidence type="ECO:0000313" key="2">
    <source>
        <dbReference type="EMBL" id="CAA7408442.1"/>
    </source>
</evidence>
<keyword evidence="1" id="KW-0812">Transmembrane</keyword>
<dbReference type="AlphaFoldDB" id="A0A7I8LF51"/>
<dbReference type="EMBL" id="LR746278">
    <property type="protein sequence ID" value="CAA7408442.1"/>
    <property type="molecule type" value="Genomic_DNA"/>
</dbReference>
<reference evidence="2" key="1">
    <citation type="submission" date="2020-02" db="EMBL/GenBank/DDBJ databases">
        <authorList>
            <person name="Scholz U."/>
            <person name="Mascher M."/>
            <person name="Fiebig A."/>
        </authorList>
    </citation>
    <scope>NUCLEOTIDE SEQUENCE</scope>
</reference>
<evidence type="ECO:0000256" key="1">
    <source>
        <dbReference type="SAM" id="Phobius"/>
    </source>
</evidence>
<sequence>MPFAYHSRKCARLVIFFRVIVYATLSSSLPLRISPTL</sequence>
<keyword evidence="1" id="KW-0472">Membrane</keyword>